<sequence length="287" mass="29983">MAAAAPPSTLCAMRKHLVIALVAVSALGAACGRSTSSGTAAGADLPKELRVVTSEGYPPMEMYKPGTRELTGVDVDLAMAIGKRLGMRTTITNAAFDGLIPGLQGGRWDLAMSSLSDTAQRRQAVDFVDYFNAGGSIMVEKGNPEGIATLADLCGRKVVLAKGSSNLDIGERQNDKCPPGKKMDIMQSEDAPTGLLSIDSGRTVATIVDSPVAAMYAKETGKYEVLPEQYDAGPWGIAVAKRNTALRDSVAKALQELIDSGEYRAILDKYGTGANAVSKVTVNTGAP</sequence>
<gene>
    <name evidence="3" type="ORF">GCM10009560_17080</name>
</gene>
<keyword evidence="1" id="KW-0732">Signal</keyword>
<dbReference type="Gene3D" id="3.40.190.10">
    <property type="entry name" value="Periplasmic binding protein-like II"/>
    <property type="match status" value="2"/>
</dbReference>
<dbReference type="PANTHER" id="PTHR35936:SF17">
    <property type="entry name" value="ARGININE-BINDING EXTRACELLULAR PROTEIN ARTP"/>
    <property type="match status" value="1"/>
</dbReference>
<dbReference type="Pfam" id="PF00497">
    <property type="entry name" value="SBP_bac_3"/>
    <property type="match status" value="1"/>
</dbReference>
<dbReference type="Proteomes" id="UP001501578">
    <property type="component" value="Unassembled WGS sequence"/>
</dbReference>
<dbReference type="SMART" id="SM00062">
    <property type="entry name" value="PBPb"/>
    <property type="match status" value="1"/>
</dbReference>
<proteinExistence type="predicted"/>
<accession>A0ABP3ZCD6</accession>
<organism evidence="3 4">
    <name type="scientific">Nonomuraea longicatena</name>
    <dbReference type="NCBI Taxonomy" id="83682"/>
    <lineage>
        <taxon>Bacteria</taxon>
        <taxon>Bacillati</taxon>
        <taxon>Actinomycetota</taxon>
        <taxon>Actinomycetes</taxon>
        <taxon>Streptosporangiales</taxon>
        <taxon>Streptosporangiaceae</taxon>
        <taxon>Nonomuraea</taxon>
    </lineage>
</organism>
<dbReference type="SUPFAM" id="SSF53850">
    <property type="entry name" value="Periplasmic binding protein-like II"/>
    <property type="match status" value="1"/>
</dbReference>
<evidence type="ECO:0000259" key="2">
    <source>
        <dbReference type="SMART" id="SM00062"/>
    </source>
</evidence>
<evidence type="ECO:0000313" key="3">
    <source>
        <dbReference type="EMBL" id="GAA0919504.1"/>
    </source>
</evidence>
<name>A0ABP3ZCD6_9ACTN</name>
<dbReference type="InterPro" id="IPR001638">
    <property type="entry name" value="Solute-binding_3/MltF_N"/>
</dbReference>
<protein>
    <submittedName>
        <fullName evidence="3">ABC transporter substrate-binding protein</fullName>
    </submittedName>
</protein>
<feature type="domain" description="Solute-binding protein family 3/N-terminal" evidence="2">
    <location>
        <begin position="48"/>
        <end position="274"/>
    </location>
</feature>
<dbReference type="EMBL" id="BAAAHQ010000007">
    <property type="protein sequence ID" value="GAA0919504.1"/>
    <property type="molecule type" value="Genomic_DNA"/>
</dbReference>
<dbReference type="CDD" id="cd01004">
    <property type="entry name" value="PBP2_MidA_like"/>
    <property type="match status" value="1"/>
</dbReference>
<comment type="caution">
    <text evidence="3">The sequence shown here is derived from an EMBL/GenBank/DDBJ whole genome shotgun (WGS) entry which is preliminary data.</text>
</comment>
<evidence type="ECO:0000256" key="1">
    <source>
        <dbReference type="ARBA" id="ARBA00022729"/>
    </source>
</evidence>
<keyword evidence="4" id="KW-1185">Reference proteome</keyword>
<evidence type="ECO:0000313" key="4">
    <source>
        <dbReference type="Proteomes" id="UP001501578"/>
    </source>
</evidence>
<reference evidence="4" key="1">
    <citation type="journal article" date="2019" name="Int. J. Syst. Evol. Microbiol.">
        <title>The Global Catalogue of Microorganisms (GCM) 10K type strain sequencing project: providing services to taxonomists for standard genome sequencing and annotation.</title>
        <authorList>
            <consortium name="The Broad Institute Genomics Platform"/>
            <consortium name="The Broad Institute Genome Sequencing Center for Infectious Disease"/>
            <person name="Wu L."/>
            <person name="Ma J."/>
        </authorList>
    </citation>
    <scope>NUCLEOTIDE SEQUENCE [LARGE SCALE GENOMIC DNA]</scope>
    <source>
        <strain evidence="4">JCM 11136</strain>
    </source>
</reference>
<dbReference type="PANTHER" id="PTHR35936">
    <property type="entry name" value="MEMBRANE-BOUND LYTIC MUREIN TRANSGLYCOSYLASE F"/>
    <property type="match status" value="1"/>
</dbReference>